<evidence type="ECO:0000313" key="1">
    <source>
        <dbReference type="EMBL" id="AKA72044.1"/>
    </source>
</evidence>
<evidence type="ECO:0000313" key="2">
    <source>
        <dbReference type="Proteomes" id="UP000033115"/>
    </source>
</evidence>
<dbReference type="RefSeq" id="WP_029162367.1">
    <property type="nucleotide sequence ID" value="NZ_CP009933.1"/>
</dbReference>
<dbReference type="AlphaFoldDB" id="A0A0E3MBR4"/>
<accession>A0A0E3MBR4</accession>
<gene>
    <name evidence="1" type="ORF">CSCA_4919</name>
</gene>
<dbReference type="Proteomes" id="UP000033115">
    <property type="component" value="Chromosome"/>
</dbReference>
<dbReference type="HOGENOM" id="CLU_1088624_0_0_9"/>
<reference evidence="1 2" key="1">
    <citation type="journal article" date="2015" name="J. Biotechnol.">
        <title>Complete genome sequence of a malodorant-producing acetogen, Clostridium scatologenes ATCC 25775(T).</title>
        <authorList>
            <person name="Zhu Z."/>
            <person name="Guo T."/>
            <person name="Zheng H."/>
            <person name="Song T."/>
            <person name="Ouyang P."/>
            <person name="Xie J."/>
        </authorList>
    </citation>
    <scope>NUCLEOTIDE SEQUENCE [LARGE SCALE GENOMIC DNA]</scope>
    <source>
        <strain evidence="1 2">ATCC 25775</strain>
    </source>
</reference>
<dbReference type="EMBL" id="CP009933">
    <property type="protein sequence ID" value="AKA72044.1"/>
    <property type="molecule type" value="Genomic_DNA"/>
</dbReference>
<protein>
    <submittedName>
        <fullName evidence="1">Uncharacterized protein</fullName>
    </submittedName>
</protein>
<proteinExistence type="predicted"/>
<keyword evidence="2" id="KW-1185">Reference proteome</keyword>
<dbReference type="KEGG" id="csq:CSCA_4919"/>
<organism evidence="1 2">
    <name type="scientific">Clostridium scatologenes</name>
    <dbReference type="NCBI Taxonomy" id="1548"/>
    <lineage>
        <taxon>Bacteria</taxon>
        <taxon>Bacillati</taxon>
        <taxon>Bacillota</taxon>
        <taxon>Clostridia</taxon>
        <taxon>Eubacteriales</taxon>
        <taxon>Clostridiaceae</taxon>
        <taxon>Clostridium</taxon>
    </lineage>
</organism>
<sequence length="255" mass="29873">MTLLNRIYDNLRNLGVFKKEDLTIRMGTLTKEDGTIEYYINLPKDGDDNSKLKEDYLYINHIEIQDYGVKDNSSFGDYLEKNINSSNISLNVGVDNDLRYYSPKILFKGSYDGTYYDTEILDHWLVIAEITVEGIDKYNCIFEEHKNTLGKLLDCVSYLEKDDIPHAFDSAYTALEMLIKEVEHKSSLTPIETKEYLIQNGIKESKAEKIRRLRNEDRIHPDEYGFFYQNPDLEEKLEKALKHIIKAYFNIFSEI</sequence>
<name>A0A0E3MBR4_CLOSL</name>